<dbReference type="SMART" id="SM00228">
    <property type="entry name" value="PDZ"/>
    <property type="match status" value="1"/>
</dbReference>
<dbReference type="SUPFAM" id="SSF50494">
    <property type="entry name" value="Trypsin-like serine proteases"/>
    <property type="match status" value="1"/>
</dbReference>
<dbReference type="SUPFAM" id="SSF50156">
    <property type="entry name" value="PDZ domain-like"/>
    <property type="match status" value="1"/>
</dbReference>
<comment type="similarity">
    <text evidence="1">Belongs to the peptidase S1C family.</text>
</comment>
<dbReference type="Gene3D" id="2.30.42.10">
    <property type="match status" value="1"/>
</dbReference>
<keyword evidence="4" id="KW-0812">Transmembrane</keyword>
<feature type="domain" description="PDZ" evidence="5">
    <location>
        <begin position="290"/>
        <end position="381"/>
    </location>
</feature>
<dbReference type="PANTHER" id="PTHR43343:SF3">
    <property type="entry name" value="PROTEASE DO-LIKE 8, CHLOROPLASTIC"/>
    <property type="match status" value="1"/>
</dbReference>
<keyword evidence="7" id="KW-1185">Reference proteome</keyword>
<keyword evidence="4" id="KW-0472">Membrane</keyword>
<dbReference type="InterPro" id="IPR036034">
    <property type="entry name" value="PDZ_sf"/>
</dbReference>
<keyword evidence="2 6" id="KW-0645">Protease</keyword>
<dbReference type="InterPro" id="IPR001478">
    <property type="entry name" value="PDZ"/>
</dbReference>
<dbReference type="InterPro" id="IPR043504">
    <property type="entry name" value="Peptidase_S1_PA_chymotrypsin"/>
</dbReference>
<evidence type="ECO:0000256" key="2">
    <source>
        <dbReference type="ARBA" id="ARBA00022670"/>
    </source>
</evidence>
<dbReference type="InterPro" id="IPR001940">
    <property type="entry name" value="Peptidase_S1C"/>
</dbReference>
<reference evidence="7" key="1">
    <citation type="journal article" date="2020" name="Int. J. Syst. Evol. Microbiol.">
        <title>Capnocytophaga felis sp. nov. isolated from the feline oral cavity.</title>
        <authorList>
            <person name="Suzuki M."/>
            <person name="Umeda K."/>
            <person name="Kimura M."/>
            <person name="Imaoka K."/>
            <person name="Morikawa S."/>
            <person name="Maeda K."/>
        </authorList>
    </citation>
    <scope>NUCLEOTIDE SEQUENCE [LARGE SCALE GENOMIC DNA]</scope>
    <source>
        <strain evidence="7">KC07070</strain>
    </source>
</reference>
<dbReference type="AlphaFoldDB" id="A0A5M4BB96"/>
<dbReference type="Pfam" id="PF13180">
    <property type="entry name" value="PDZ_2"/>
    <property type="match status" value="1"/>
</dbReference>
<proteinExistence type="inferred from homology"/>
<dbReference type="InterPro" id="IPR051201">
    <property type="entry name" value="Chloro_Bact_Ser_Proteases"/>
</dbReference>
<keyword evidence="4" id="KW-1133">Transmembrane helix</keyword>
<dbReference type="Pfam" id="PF13365">
    <property type="entry name" value="Trypsin_2"/>
    <property type="match status" value="1"/>
</dbReference>
<protein>
    <submittedName>
        <fullName evidence="6">Serine protease</fullName>
    </submittedName>
</protein>
<feature type="transmembrane region" description="Helical" evidence="4">
    <location>
        <begin position="20"/>
        <end position="40"/>
    </location>
</feature>
<dbReference type="GO" id="GO:0006508">
    <property type="term" value="P:proteolysis"/>
    <property type="evidence" value="ECO:0007669"/>
    <property type="project" value="UniProtKB-KW"/>
</dbReference>
<dbReference type="GO" id="GO:0004252">
    <property type="term" value="F:serine-type endopeptidase activity"/>
    <property type="evidence" value="ECO:0007669"/>
    <property type="project" value="InterPro"/>
</dbReference>
<evidence type="ECO:0000313" key="7">
    <source>
        <dbReference type="Proteomes" id="UP000398217"/>
    </source>
</evidence>
<organism evidence="6 7">
    <name type="scientific">Capnocytophaga felis</name>
    <dbReference type="NCBI Taxonomy" id="2267611"/>
    <lineage>
        <taxon>Bacteria</taxon>
        <taxon>Pseudomonadati</taxon>
        <taxon>Bacteroidota</taxon>
        <taxon>Flavobacteriia</taxon>
        <taxon>Flavobacteriales</taxon>
        <taxon>Flavobacteriaceae</taxon>
        <taxon>Capnocytophaga</taxon>
    </lineage>
</organism>
<dbReference type="PANTHER" id="PTHR43343">
    <property type="entry name" value="PEPTIDASE S12"/>
    <property type="match status" value="1"/>
</dbReference>
<evidence type="ECO:0000313" key="6">
    <source>
        <dbReference type="EMBL" id="GET46863.1"/>
    </source>
</evidence>
<evidence type="ECO:0000256" key="3">
    <source>
        <dbReference type="ARBA" id="ARBA00022801"/>
    </source>
</evidence>
<dbReference type="EMBL" id="BLBC01000014">
    <property type="protein sequence ID" value="GET46863.1"/>
    <property type="molecule type" value="Genomic_DNA"/>
</dbReference>
<dbReference type="Proteomes" id="UP000398217">
    <property type="component" value="Unassembled WGS sequence"/>
</dbReference>
<sequence>MLKKYIKYNYFKKNNMKNYVSAVSAAFLGGMLTLGGYKLFFDKKEANQAIVAGMEKPNFVQTNYTAGTKFELNENSFVEAANKTVNSVVHIKNVAKVQGGAMSIFDLLYGNGGGQGQTEIGTGSGVIITPDGYIVTNNHVIAGATSLEVTLNNNKTYAAKLVGTDVSSDIALLKIDVEEQLPFLTFADSDNTQIGEWVLAVGNPFNLNSTVTAGIISAKARNISERSSDKVESFIQTDAAVNRGNSGGALVNLKGDLIGINTAITSTTGTYVGYSFAVPSNIAKKVVEDLIEFGNVQKGILGVRGTELNSSYAEKLKIKETEGFYVDSVDDDSGAASAGIKKGDVIKQIDNVRIHKYSDLSGYIASKRPGDALKVLYVREGKEKTTNITLKKNTTYVVNALGLEVKNLSDNDYKKFKTKSGVKITGASQFYEYNNIGVVGKVLLSVNGKSIKDVDELKEIMSNLSSNSRNSLELLNEKGEKERFFF</sequence>
<dbReference type="InterPro" id="IPR009003">
    <property type="entry name" value="Peptidase_S1_PA"/>
</dbReference>
<evidence type="ECO:0000256" key="4">
    <source>
        <dbReference type="SAM" id="Phobius"/>
    </source>
</evidence>
<comment type="caution">
    <text evidence="6">The sequence shown here is derived from an EMBL/GenBank/DDBJ whole genome shotgun (WGS) entry which is preliminary data.</text>
</comment>
<accession>A0A5M4BB96</accession>
<dbReference type="Gene3D" id="2.40.10.10">
    <property type="entry name" value="Trypsin-like serine proteases"/>
    <property type="match status" value="2"/>
</dbReference>
<evidence type="ECO:0000256" key="1">
    <source>
        <dbReference type="ARBA" id="ARBA00010541"/>
    </source>
</evidence>
<keyword evidence="3" id="KW-0378">Hydrolase</keyword>
<name>A0A5M4BB96_9FLAO</name>
<evidence type="ECO:0000259" key="5">
    <source>
        <dbReference type="PROSITE" id="PS50106"/>
    </source>
</evidence>
<dbReference type="PROSITE" id="PS50106">
    <property type="entry name" value="PDZ"/>
    <property type="match status" value="1"/>
</dbReference>
<dbReference type="PRINTS" id="PR00834">
    <property type="entry name" value="PROTEASES2C"/>
</dbReference>
<gene>
    <name evidence="6" type="primary">degP</name>
    <name evidence="6" type="synonym">Q</name>
    <name evidence="6" type="ORF">RCZ01_21650</name>
</gene>